<evidence type="ECO:0000256" key="1">
    <source>
        <dbReference type="ARBA" id="ARBA00004196"/>
    </source>
</evidence>
<keyword evidence="2" id="KW-0433">Leucine-rich repeat</keyword>
<name>D8RQV1_SELML</name>
<dbReference type="InterPro" id="IPR032675">
    <property type="entry name" value="LRR_dom_sf"/>
</dbReference>
<dbReference type="PANTHER" id="PTHR48059">
    <property type="entry name" value="POLYGALACTURONASE INHIBITOR 1"/>
    <property type="match status" value="1"/>
</dbReference>
<dbReference type="SMART" id="SM00365">
    <property type="entry name" value="LRR_SD22"/>
    <property type="match status" value="2"/>
</dbReference>
<protein>
    <recommendedName>
        <fullName evidence="8">Leucine-rich repeat-containing N-terminal plant-type domain-containing protein</fullName>
    </recommendedName>
</protein>
<evidence type="ECO:0008006" key="8">
    <source>
        <dbReference type="Google" id="ProtNLM"/>
    </source>
</evidence>
<dbReference type="KEGG" id="smo:SELMODRAFT_98845"/>
<dbReference type="STRING" id="88036.D8RQV1"/>
<evidence type="ECO:0000256" key="3">
    <source>
        <dbReference type="ARBA" id="ARBA00022729"/>
    </source>
</evidence>
<dbReference type="InterPro" id="IPR003591">
    <property type="entry name" value="Leu-rich_rpt_typical-subtyp"/>
</dbReference>
<dbReference type="AlphaFoldDB" id="D8RQV1"/>
<dbReference type="Proteomes" id="UP000001514">
    <property type="component" value="Unassembled WGS sequence"/>
</dbReference>
<dbReference type="Gramene" id="EFJ25710">
    <property type="protein sequence ID" value="EFJ25710"/>
    <property type="gene ID" value="SELMODRAFT_98845"/>
</dbReference>
<dbReference type="PROSITE" id="PS51450">
    <property type="entry name" value="LRR"/>
    <property type="match status" value="2"/>
</dbReference>
<dbReference type="OrthoDB" id="676979at2759"/>
<dbReference type="InterPro" id="IPR001611">
    <property type="entry name" value="Leu-rich_rpt"/>
</dbReference>
<accession>D8RQV1</accession>
<dbReference type="Pfam" id="PF13855">
    <property type="entry name" value="LRR_8"/>
    <property type="match status" value="1"/>
</dbReference>
<dbReference type="InterPro" id="IPR051848">
    <property type="entry name" value="PGIP"/>
</dbReference>
<gene>
    <name evidence="6" type="ORF">SELMODRAFT_98845</name>
</gene>
<sequence length="461" mass="49057">MWIIVAISGQQDEQSMDPAEKEAFFQVMESLNSEWDWRSLLPDPCGENTLQGMICDVVDDANSSFPNSIHLVGLSVGKIQSNTPSCSANATIHPSIAKLSHLKSLAFYGCFTKSPAMIPASIAAIATLSTLTFQNNPALQGPIPAELANLRNLERLILVGNGLAGEIPAELGDLTSLQQLVISQNPGILGALPRTLKFLSSLVILDLSHNALDSIANLSLAGLDRLRKLDLSNNRINATLGSLESLPPGLELLDLSHNLLRGGREGNFLEPLLGLATLRELYLHSNPIQGAIPSIGWERLGASLISLDISDSQLRGAIPSNLGALPSLRFLGLARNELTGAIPRELARLDQLAEINLSENSLAGPVPFSIDSITRFGSKLKLGNNTGLCYPPQILSMIQQSSSSSLSSQGMLDPCDKSTLPVAFQVGNYAPSPSSSIIARGSSTFGVIIAATFATFFVHSH</sequence>
<dbReference type="SMART" id="SM00369">
    <property type="entry name" value="LRR_TYP"/>
    <property type="match status" value="5"/>
</dbReference>
<dbReference type="EMBL" id="GL377586">
    <property type="protein sequence ID" value="EFJ25710.1"/>
    <property type="molecule type" value="Genomic_DNA"/>
</dbReference>
<dbReference type="eggNOG" id="KOG0619">
    <property type="taxonomic scope" value="Eukaryota"/>
</dbReference>
<dbReference type="PRINTS" id="PR00019">
    <property type="entry name" value="LEURICHRPT"/>
</dbReference>
<keyword evidence="3" id="KW-0732">Signal</keyword>
<evidence type="ECO:0000313" key="6">
    <source>
        <dbReference type="EMBL" id="EFJ25710.1"/>
    </source>
</evidence>
<keyword evidence="5" id="KW-0325">Glycoprotein</keyword>
<keyword evidence="4" id="KW-0677">Repeat</keyword>
<dbReference type="SUPFAM" id="SSF52058">
    <property type="entry name" value="L domain-like"/>
    <property type="match status" value="1"/>
</dbReference>
<organism evidence="7">
    <name type="scientific">Selaginella moellendorffii</name>
    <name type="common">Spikemoss</name>
    <dbReference type="NCBI Taxonomy" id="88036"/>
    <lineage>
        <taxon>Eukaryota</taxon>
        <taxon>Viridiplantae</taxon>
        <taxon>Streptophyta</taxon>
        <taxon>Embryophyta</taxon>
        <taxon>Tracheophyta</taxon>
        <taxon>Lycopodiopsida</taxon>
        <taxon>Selaginellales</taxon>
        <taxon>Selaginellaceae</taxon>
        <taxon>Selaginella</taxon>
    </lineage>
</organism>
<dbReference type="Gene3D" id="3.80.10.10">
    <property type="entry name" value="Ribonuclease Inhibitor"/>
    <property type="match status" value="3"/>
</dbReference>
<evidence type="ECO:0000256" key="5">
    <source>
        <dbReference type="ARBA" id="ARBA00023180"/>
    </source>
</evidence>
<comment type="subcellular location">
    <subcellularLocation>
        <location evidence="1">Cell envelope</location>
    </subcellularLocation>
</comment>
<dbReference type="FunFam" id="3.80.10.10:FF:000041">
    <property type="entry name" value="LRR receptor-like serine/threonine-protein kinase ERECTA"/>
    <property type="match status" value="2"/>
</dbReference>
<keyword evidence="7" id="KW-1185">Reference proteome</keyword>
<reference evidence="6 7" key="1">
    <citation type="journal article" date="2011" name="Science">
        <title>The Selaginella genome identifies genetic changes associated with the evolution of vascular plants.</title>
        <authorList>
            <person name="Banks J.A."/>
            <person name="Nishiyama T."/>
            <person name="Hasebe M."/>
            <person name="Bowman J.L."/>
            <person name="Gribskov M."/>
            <person name="dePamphilis C."/>
            <person name="Albert V.A."/>
            <person name="Aono N."/>
            <person name="Aoyama T."/>
            <person name="Ambrose B.A."/>
            <person name="Ashton N.W."/>
            <person name="Axtell M.J."/>
            <person name="Barker E."/>
            <person name="Barker M.S."/>
            <person name="Bennetzen J.L."/>
            <person name="Bonawitz N.D."/>
            <person name="Chapple C."/>
            <person name="Cheng C."/>
            <person name="Correa L.G."/>
            <person name="Dacre M."/>
            <person name="DeBarry J."/>
            <person name="Dreyer I."/>
            <person name="Elias M."/>
            <person name="Engstrom E.M."/>
            <person name="Estelle M."/>
            <person name="Feng L."/>
            <person name="Finet C."/>
            <person name="Floyd S.K."/>
            <person name="Frommer W.B."/>
            <person name="Fujita T."/>
            <person name="Gramzow L."/>
            <person name="Gutensohn M."/>
            <person name="Harholt J."/>
            <person name="Hattori M."/>
            <person name="Heyl A."/>
            <person name="Hirai T."/>
            <person name="Hiwatashi Y."/>
            <person name="Ishikawa M."/>
            <person name="Iwata M."/>
            <person name="Karol K.G."/>
            <person name="Koehler B."/>
            <person name="Kolukisaoglu U."/>
            <person name="Kubo M."/>
            <person name="Kurata T."/>
            <person name="Lalonde S."/>
            <person name="Li K."/>
            <person name="Li Y."/>
            <person name="Litt A."/>
            <person name="Lyons E."/>
            <person name="Manning G."/>
            <person name="Maruyama T."/>
            <person name="Michael T.P."/>
            <person name="Mikami K."/>
            <person name="Miyazaki S."/>
            <person name="Morinaga S."/>
            <person name="Murata T."/>
            <person name="Mueller-Roeber B."/>
            <person name="Nelson D.R."/>
            <person name="Obara M."/>
            <person name="Oguri Y."/>
            <person name="Olmstead R.G."/>
            <person name="Onodera N."/>
            <person name="Petersen B.L."/>
            <person name="Pils B."/>
            <person name="Prigge M."/>
            <person name="Rensing S.A."/>
            <person name="Riano-Pachon D.M."/>
            <person name="Roberts A.W."/>
            <person name="Sato Y."/>
            <person name="Scheller H.V."/>
            <person name="Schulz B."/>
            <person name="Schulz C."/>
            <person name="Shakirov E.V."/>
            <person name="Shibagaki N."/>
            <person name="Shinohara N."/>
            <person name="Shippen D.E."/>
            <person name="Soerensen I."/>
            <person name="Sotooka R."/>
            <person name="Sugimoto N."/>
            <person name="Sugita M."/>
            <person name="Sumikawa N."/>
            <person name="Tanurdzic M."/>
            <person name="Theissen G."/>
            <person name="Ulvskov P."/>
            <person name="Wakazuki S."/>
            <person name="Weng J.K."/>
            <person name="Willats W.W."/>
            <person name="Wipf D."/>
            <person name="Wolf P.G."/>
            <person name="Yang L."/>
            <person name="Zimmer A.D."/>
            <person name="Zhu Q."/>
            <person name="Mitros T."/>
            <person name="Hellsten U."/>
            <person name="Loque D."/>
            <person name="Otillar R."/>
            <person name="Salamov A."/>
            <person name="Schmutz J."/>
            <person name="Shapiro H."/>
            <person name="Lindquist E."/>
            <person name="Lucas S."/>
            <person name="Rokhsar D."/>
            <person name="Grigoriev I.V."/>
        </authorList>
    </citation>
    <scope>NUCLEOTIDE SEQUENCE [LARGE SCALE GENOMIC DNA]</scope>
</reference>
<evidence type="ECO:0000313" key="7">
    <source>
        <dbReference type="Proteomes" id="UP000001514"/>
    </source>
</evidence>
<evidence type="ECO:0000256" key="2">
    <source>
        <dbReference type="ARBA" id="ARBA00022614"/>
    </source>
</evidence>
<proteinExistence type="predicted"/>
<evidence type="ECO:0000256" key="4">
    <source>
        <dbReference type="ARBA" id="ARBA00022737"/>
    </source>
</evidence>
<dbReference type="InParanoid" id="D8RQV1"/>
<dbReference type="HOGENOM" id="CLU_000288_18_25_1"/>
<dbReference type="PANTHER" id="PTHR48059:SF30">
    <property type="entry name" value="OS06G0587000 PROTEIN"/>
    <property type="match status" value="1"/>
</dbReference>